<dbReference type="AlphaFoldDB" id="A0A9W7XCB0"/>
<reference evidence="1 2" key="1">
    <citation type="submission" date="2022-10" db="EMBL/GenBank/DDBJ databases">
        <title>WGS assembly of Paspalum vaginatum 540-79.</title>
        <authorList>
            <person name="Sun G."/>
            <person name="Wase N."/>
            <person name="Shu S."/>
            <person name="Jenkins J."/>
            <person name="Zhou B."/>
            <person name="Torres-Rodriguez J."/>
            <person name="Chen C."/>
            <person name="Sandor L."/>
            <person name="Plott C."/>
            <person name="Yoshinga Y."/>
            <person name="Daum C."/>
            <person name="Qi P."/>
            <person name="Barry K."/>
            <person name="Lipzen A."/>
            <person name="Berry L."/>
            <person name="Pedersen C."/>
            <person name="Gottilla T."/>
            <person name="Foltz A."/>
            <person name="Yu H."/>
            <person name="O'Malley R."/>
            <person name="Zhang C."/>
            <person name="Devos K."/>
            <person name="Sigmon B."/>
            <person name="Yu B."/>
            <person name="Obata T."/>
            <person name="Schmutz J."/>
            <person name="Schnable J."/>
        </authorList>
    </citation>
    <scope>NUCLEOTIDE SEQUENCE [LARGE SCALE GENOMIC DNA]</scope>
    <source>
        <strain evidence="2">cv. 540-79</strain>
    </source>
</reference>
<dbReference type="OrthoDB" id="593438at2759"/>
<dbReference type="EMBL" id="MU629506">
    <property type="protein sequence ID" value="KAJ1256490.1"/>
    <property type="molecule type" value="Genomic_DNA"/>
</dbReference>
<proteinExistence type="predicted"/>
<sequence>MLSQLKILEEAMYRGYYAMNSFKYRPLECADQEVHKGSSSLYFASPLKRFQTSAPGSAIRNSFSSGNKELQSALSSLEAAAANMTEFVILLGGCERVSRRPYDTYLYVENFMFGRHAEKQHAINILLQTAASPPGNNNAPTVLPIIGGRLVGKKTLAAHVCNDDRVRAQFASILHLKSDCLQITDQERKSYNISGRALVIVELTRDVSDEDWTKFYSSVAYMGRGSKVIIITRLERNSRFGTVKPICLNSLSIEEYSYLFKVLSFGSADMDDHPRLASMAQEFPTLLRGSLISAYAFADALRKNMSPRFWASVLRRLGAVVESNLSMFGEHPKLLLERDHPTDIARFVSDSAAPTRLMPPRSDADAVERPLPKVTFGELILDPSILPRGDFDLVTWESRIAPYTKYVHFVPATCADEKSDTLLPPRKKRPAVFL</sequence>
<gene>
    <name evidence="1" type="ORF">BS78_K013700</name>
</gene>
<protein>
    <recommendedName>
        <fullName evidence="3">NB-ARC domain-containing protein</fullName>
    </recommendedName>
</protein>
<dbReference type="PANTHER" id="PTHR33377:SF24">
    <property type="entry name" value="OS10G0134900 PROTEIN"/>
    <property type="match status" value="1"/>
</dbReference>
<organism evidence="1 2">
    <name type="scientific">Paspalum vaginatum</name>
    <name type="common">seashore paspalum</name>
    <dbReference type="NCBI Taxonomy" id="158149"/>
    <lineage>
        <taxon>Eukaryota</taxon>
        <taxon>Viridiplantae</taxon>
        <taxon>Streptophyta</taxon>
        <taxon>Embryophyta</taxon>
        <taxon>Tracheophyta</taxon>
        <taxon>Spermatophyta</taxon>
        <taxon>Magnoliopsida</taxon>
        <taxon>Liliopsida</taxon>
        <taxon>Poales</taxon>
        <taxon>Poaceae</taxon>
        <taxon>PACMAD clade</taxon>
        <taxon>Panicoideae</taxon>
        <taxon>Andropogonodae</taxon>
        <taxon>Paspaleae</taxon>
        <taxon>Paspalinae</taxon>
        <taxon>Paspalum</taxon>
    </lineage>
</organism>
<keyword evidence="2" id="KW-1185">Reference proteome</keyword>
<dbReference type="Proteomes" id="UP001164776">
    <property type="component" value="Unassembled WGS sequence"/>
</dbReference>
<evidence type="ECO:0000313" key="2">
    <source>
        <dbReference type="Proteomes" id="UP001164776"/>
    </source>
</evidence>
<comment type="caution">
    <text evidence="1">The sequence shown here is derived from an EMBL/GenBank/DDBJ whole genome shotgun (WGS) entry which is preliminary data.</text>
</comment>
<dbReference type="PANTHER" id="PTHR33377">
    <property type="entry name" value="OS10G0134700 PROTEIN-RELATED"/>
    <property type="match status" value="1"/>
</dbReference>
<dbReference type="SUPFAM" id="SSF52540">
    <property type="entry name" value="P-loop containing nucleoside triphosphate hydrolases"/>
    <property type="match status" value="1"/>
</dbReference>
<evidence type="ECO:0000313" key="1">
    <source>
        <dbReference type="EMBL" id="KAJ1256490.1"/>
    </source>
</evidence>
<dbReference type="InterPro" id="IPR027417">
    <property type="entry name" value="P-loop_NTPase"/>
</dbReference>
<accession>A0A9W7XCB0</accession>
<name>A0A9W7XCB0_9POAL</name>
<evidence type="ECO:0008006" key="3">
    <source>
        <dbReference type="Google" id="ProtNLM"/>
    </source>
</evidence>